<name>A0A7X6M8V7_9ACTN</name>
<evidence type="ECO:0000313" key="3">
    <source>
        <dbReference type="Proteomes" id="UP000553209"/>
    </source>
</evidence>
<dbReference type="RefSeq" id="WP_061080040.1">
    <property type="nucleotide sequence ID" value="NZ_JAAXPG010000002.1"/>
</dbReference>
<keyword evidence="3" id="KW-1185">Reference proteome</keyword>
<dbReference type="EMBL" id="JAAXPG010000002">
    <property type="protein sequence ID" value="NKY96515.1"/>
    <property type="molecule type" value="Genomic_DNA"/>
</dbReference>
<feature type="signal peptide" evidence="1">
    <location>
        <begin position="1"/>
        <end position="30"/>
    </location>
</feature>
<accession>A0A7X6M8V7</accession>
<keyword evidence="1" id="KW-0732">Signal</keyword>
<feature type="chain" id="PRO_5039036402" evidence="1">
    <location>
        <begin position="31"/>
        <end position="124"/>
    </location>
</feature>
<dbReference type="Proteomes" id="UP000553209">
    <property type="component" value="Unassembled WGS sequence"/>
</dbReference>
<evidence type="ECO:0000313" key="2">
    <source>
        <dbReference type="EMBL" id="NKY96515.1"/>
    </source>
</evidence>
<evidence type="ECO:0000256" key="1">
    <source>
        <dbReference type="SAM" id="SignalP"/>
    </source>
</evidence>
<comment type="caution">
    <text evidence="2">The sequence shown here is derived from an EMBL/GenBank/DDBJ whole genome shotgun (WGS) entry which is preliminary data.</text>
</comment>
<dbReference type="AlphaFoldDB" id="A0A7X6M8V7"/>
<reference evidence="2 3" key="1">
    <citation type="submission" date="2020-04" db="EMBL/GenBank/DDBJ databases">
        <title>MicrobeNet Type strains.</title>
        <authorList>
            <person name="Nicholson A.C."/>
        </authorList>
    </citation>
    <scope>NUCLEOTIDE SEQUENCE [LARGE SCALE GENOMIC DNA]</scope>
    <source>
        <strain evidence="2 3">ATCC 23612</strain>
    </source>
</reference>
<organism evidence="2 3">
    <name type="scientific">Nocardiopsis alborubida</name>
    <dbReference type="NCBI Taxonomy" id="146802"/>
    <lineage>
        <taxon>Bacteria</taxon>
        <taxon>Bacillati</taxon>
        <taxon>Actinomycetota</taxon>
        <taxon>Actinomycetes</taxon>
        <taxon>Streptosporangiales</taxon>
        <taxon>Nocardiopsidaceae</taxon>
        <taxon>Nocardiopsis</taxon>
    </lineage>
</organism>
<gene>
    <name evidence="2" type="ORF">HGB44_02340</name>
</gene>
<proteinExistence type="predicted"/>
<protein>
    <submittedName>
        <fullName evidence="2">Uncharacterized protein</fullName>
    </submittedName>
</protein>
<sequence>MSAALSRGKSLALTLALGLLLSLGLTVGTAAPAAAAGTFRLCNVSSDYTAYADFGDFTTFVVNPGQCTSTGLHSSYSSYSVTIRGTWANSAYKTTRLYPIPSGRSVDFHAGGSFAAPQFTPLVY</sequence>